<comment type="caution">
    <text evidence="2">The sequence shown here is derived from an EMBL/GenBank/DDBJ whole genome shotgun (WGS) entry which is preliminary data.</text>
</comment>
<name>A0ABT3SMU4_9MYCO</name>
<dbReference type="SUPFAM" id="SSF46894">
    <property type="entry name" value="C-terminal effector domain of the bipartite response regulators"/>
    <property type="match status" value="1"/>
</dbReference>
<organism evidence="2 3">
    <name type="scientific">Mycobacterium pinniadriaticum</name>
    <dbReference type="NCBI Taxonomy" id="2994102"/>
    <lineage>
        <taxon>Bacteria</taxon>
        <taxon>Bacillati</taxon>
        <taxon>Actinomycetota</taxon>
        <taxon>Actinomycetes</taxon>
        <taxon>Mycobacteriales</taxon>
        <taxon>Mycobacteriaceae</taxon>
        <taxon>Mycobacterium</taxon>
    </lineage>
</organism>
<evidence type="ECO:0000313" key="2">
    <source>
        <dbReference type="EMBL" id="MCX2940848.1"/>
    </source>
</evidence>
<dbReference type="InterPro" id="IPR036388">
    <property type="entry name" value="WH-like_DNA-bd_sf"/>
</dbReference>
<dbReference type="Gene3D" id="1.25.40.10">
    <property type="entry name" value="Tetratricopeptide repeat domain"/>
    <property type="match status" value="1"/>
</dbReference>
<dbReference type="InterPro" id="IPR049945">
    <property type="entry name" value="AAA_22"/>
</dbReference>
<dbReference type="PRINTS" id="PR00038">
    <property type="entry name" value="HTHLUXR"/>
</dbReference>
<dbReference type="InterPro" id="IPR058852">
    <property type="entry name" value="HTH_77"/>
</dbReference>
<dbReference type="SMART" id="SM00421">
    <property type="entry name" value="HTH_LUXR"/>
    <property type="match status" value="1"/>
</dbReference>
<dbReference type="PANTHER" id="PTHR47691:SF3">
    <property type="entry name" value="HTH-TYPE TRANSCRIPTIONAL REGULATOR RV0890C-RELATED"/>
    <property type="match status" value="1"/>
</dbReference>
<dbReference type="RefSeq" id="WP_266000716.1">
    <property type="nucleotide sequence ID" value="NZ_JAPJDN010000049.1"/>
</dbReference>
<proteinExistence type="predicted"/>
<dbReference type="PANTHER" id="PTHR47691">
    <property type="entry name" value="REGULATOR-RELATED"/>
    <property type="match status" value="1"/>
</dbReference>
<dbReference type="SUPFAM" id="SSF48452">
    <property type="entry name" value="TPR-like"/>
    <property type="match status" value="1"/>
</dbReference>
<dbReference type="EMBL" id="JAPJDO010000049">
    <property type="protein sequence ID" value="MCX2940848.1"/>
    <property type="molecule type" value="Genomic_DNA"/>
</dbReference>
<evidence type="ECO:0000313" key="3">
    <source>
        <dbReference type="Proteomes" id="UP001300745"/>
    </source>
</evidence>
<feature type="domain" description="HTH luxR-type" evidence="1">
    <location>
        <begin position="706"/>
        <end position="771"/>
    </location>
</feature>
<dbReference type="Pfam" id="PF13401">
    <property type="entry name" value="AAA_22"/>
    <property type="match status" value="1"/>
</dbReference>
<dbReference type="Gene3D" id="3.40.50.300">
    <property type="entry name" value="P-loop containing nucleotide triphosphate hydrolases"/>
    <property type="match status" value="1"/>
</dbReference>
<dbReference type="InterPro" id="IPR000792">
    <property type="entry name" value="Tscrpt_reg_LuxR_C"/>
</dbReference>
<dbReference type="SUPFAM" id="SSF52540">
    <property type="entry name" value="P-loop containing nucleoside triphosphate hydrolases"/>
    <property type="match status" value="1"/>
</dbReference>
<dbReference type="CDD" id="cd06170">
    <property type="entry name" value="LuxR_C_like"/>
    <property type="match status" value="1"/>
</dbReference>
<dbReference type="Proteomes" id="UP001300745">
    <property type="component" value="Unassembled WGS sequence"/>
</dbReference>
<gene>
    <name evidence="2" type="ORF">ORI27_29570</name>
</gene>
<dbReference type="InterPro" id="IPR011990">
    <property type="entry name" value="TPR-like_helical_dom_sf"/>
</dbReference>
<dbReference type="Gene3D" id="1.10.10.10">
    <property type="entry name" value="Winged helix-like DNA-binding domain superfamily/Winged helix DNA-binding domain"/>
    <property type="match status" value="1"/>
</dbReference>
<accession>A0ABT3SMU4</accession>
<dbReference type="InterPro" id="IPR016032">
    <property type="entry name" value="Sig_transdc_resp-reg_C-effctor"/>
</dbReference>
<dbReference type="PROSITE" id="PS50043">
    <property type="entry name" value="HTH_LUXR_2"/>
    <property type="match status" value="1"/>
</dbReference>
<keyword evidence="3" id="KW-1185">Reference proteome</keyword>
<dbReference type="Pfam" id="PF00196">
    <property type="entry name" value="GerE"/>
    <property type="match status" value="1"/>
</dbReference>
<protein>
    <submittedName>
        <fullName evidence="2">LuxR C-terminal-related transcriptional regulator</fullName>
    </submittedName>
</protein>
<dbReference type="PRINTS" id="PR00364">
    <property type="entry name" value="DISEASERSIST"/>
</dbReference>
<sequence length="777" mass="83824">MTGTSSRLGNLPVESSSFVGRRGELADVKRLLSVGRLVTITGFGGVGKTRLALRAASELQRDFPDGVWVAELGAVSDPGLVTQTVLDALGIRDRSTRAPSVVLSEFVAKRRLLLVIDNAEHVIDSVAVLAHNLLSTSADLRILTTSRQPLCITAEHVYTLAPLSLPEPDQPIPTGSAEAYGAVLLFRDRAVAAQPDFKITAANEAAVVRLCQELDGVPLAIELAAVRLRALTVTELLARLDDRYRILTGGSRTALQRHQTLRATVDWSFDLCSAEEKSIWARLSVFVGGFTLPAAEAVCSDMDMGVEHVLDLIAALVDKSIIIKDDKSGRTRYRMLATIREYGRDRLRESELLHASQLRFVAWYAQLVDQANADWASPRQLGWFHTLSAEHANLRAALEYCLADPDHRNIGLRMAGGLWPYWIPAGFLAEGARWLDRFLSSDSQTTAIQGRALWVRSLIAVEQGDPTAAAANAAECRALASALNDQKLAAHAAELSGFVAFMGGDMQQMEKHLKAAASLFEATEGDKGTLAVLTLVGLGCSLSFQSLTKEAISALEQSLATTTITGDLWSRSWAQIFLGLAHLLAGDALIAMEQLSAALRIKREFDDTFGIAVGIELIAWCLVETGEAERAARFLGALGNMWPTIGVPLLSSPQLSELHTIYLDRITGQIGATTLASQLAQGAEISISELVELAVTGISQEEPRSTGDTSGGLTSRQLEIADLVAAGLSNKQIAARLFISPRTAEGHVERILSRLELTSRTQLAAWVVANRPSRASH</sequence>
<evidence type="ECO:0000259" key="1">
    <source>
        <dbReference type="PROSITE" id="PS50043"/>
    </source>
</evidence>
<dbReference type="InterPro" id="IPR027417">
    <property type="entry name" value="P-loop_NTPase"/>
</dbReference>
<reference evidence="2 3" key="1">
    <citation type="submission" date="2022-11" db="EMBL/GenBank/DDBJ databases">
        <title>Mycobacterium sp. nov.</title>
        <authorList>
            <person name="Papic B."/>
            <person name="Spicic S."/>
            <person name="Duvnjak S."/>
        </authorList>
    </citation>
    <scope>NUCLEOTIDE SEQUENCE [LARGE SCALE GENOMIC DNA]</scope>
    <source>
        <strain evidence="2 3">CVI_P4</strain>
    </source>
</reference>
<dbReference type="Pfam" id="PF25872">
    <property type="entry name" value="HTH_77"/>
    <property type="match status" value="1"/>
</dbReference>